<organism evidence="2 3">
    <name type="scientific">Handelsmanbacteria sp. (strain RIFCSPLOWO2_12_FULL_64_10)</name>
    <dbReference type="NCBI Taxonomy" id="1817868"/>
    <lineage>
        <taxon>Bacteria</taxon>
        <taxon>Candidatus Handelsmaniibacteriota</taxon>
    </lineage>
</organism>
<protein>
    <submittedName>
        <fullName evidence="2">Uncharacterized protein</fullName>
    </submittedName>
</protein>
<evidence type="ECO:0000313" key="2">
    <source>
        <dbReference type="EMBL" id="OGG46170.1"/>
    </source>
</evidence>
<feature type="transmembrane region" description="Helical" evidence="1">
    <location>
        <begin position="86"/>
        <end position="103"/>
    </location>
</feature>
<feature type="transmembrane region" description="Helical" evidence="1">
    <location>
        <begin position="39"/>
        <end position="57"/>
    </location>
</feature>
<dbReference type="EMBL" id="MFKF01000338">
    <property type="protein sequence ID" value="OGG46170.1"/>
    <property type="molecule type" value="Genomic_DNA"/>
</dbReference>
<feature type="transmembrane region" description="Helical" evidence="1">
    <location>
        <begin position="9"/>
        <end position="27"/>
    </location>
</feature>
<evidence type="ECO:0000313" key="3">
    <source>
        <dbReference type="Proteomes" id="UP000178606"/>
    </source>
</evidence>
<sequence length="143" mass="16208">MQQKMSLKNHVYIILTGLMVAAISGYFSDLRKGDVEGFVKGIILVPTIVWVGNVMWFRYRASRALSWGVERIAAMSGPVKIGIKHFILWILFFAVFVMLMDVTHIRKEVVTSGGMISLVFLAILLASREAFRKGRQMGREEKD</sequence>
<evidence type="ECO:0000256" key="1">
    <source>
        <dbReference type="SAM" id="Phobius"/>
    </source>
</evidence>
<dbReference type="Proteomes" id="UP000178606">
    <property type="component" value="Unassembled WGS sequence"/>
</dbReference>
<feature type="transmembrane region" description="Helical" evidence="1">
    <location>
        <begin position="109"/>
        <end position="127"/>
    </location>
</feature>
<gene>
    <name evidence="2" type="ORF">A3F84_26180</name>
</gene>
<proteinExistence type="predicted"/>
<accession>A0A1F6CAU7</accession>
<reference evidence="2 3" key="1">
    <citation type="journal article" date="2016" name="Nat. Commun.">
        <title>Thousands of microbial genomes shed light on interconnected biogeochemical processes in an aquifer system.</title>
        <authorList>
            <person name="Anantharaman K."/>
            <person name="Brown C.T."/>
            <person name="Hug L.A."/>
            <person name="Sharon I."/>
            <person name="Castelle C.J."/>
            <person name="Probst A.J."/>
            <person name="Thomas B.C."/>
            <person name="Singh A."/>
            <person name="Wilkins M.J."/>
            <person name="Karaoz U."/>
            <person name="Brodie E.L."/>
            <person name="Williams K.H."/>
            <person name="Hubbard S.S."/>
            <person name="Banfield J.F."/>
        </authorList>
    </citation>
    <scope>NUCLEOTIDE SEQUENCE [LARGE SCALE GENOMIC DNA]</scope>
    <source>
        <strain evidence="3">RIFCSPLOWO2_12_FULL_64_10</strain>
    </source>
</reference>
<keyword evidence="1" id="KW-0812">Transmembrane</keyword>
<dbReference type="AlphaFoldDB" id="A0A1F6CAU7"/>
<name>A0A1F6CAU7_HANXR</name>
<keyword evidence="1" id="KW-0472">Membrane</keyword>
<comment type="caution">
    <text evidence="2">The sequence shown here is derived from an EMBL/GenBank/DDBJ whole genome shotgun (WGS) entry which is preliminary data.</text>
</comment>
<keyword evidence="1" id="KW-1133">Transmembrane helix</keyword>